<dbReference type="GO" id="GO:0006396">
    <property type="term" value="P:RNA processing"/>
    <property type="evidence" value="ECO:0007669"/>
    <property type="project" value="TreeGrafter"/>
</dbReference>
<dbReference type="SUPFAM" id="SSF48403">
    <property type="entry name" value="Ankyrin repeat"/>
    <property type="match status" value="1"/>
</dbReference>
<protein>
    <submittedName>
        <fullName evidence="4">Putative enolase-phosphatase E1-like</fullName>
    </submittedName>
</protein>
<organism evidence="4 5">
    <name type="scientific">Stichopus japonicus</name>
    <name type="common">Sea cucumber</name>
    <dbReference type="NCBI Taxonomy" id="307972"/>
    <lineage>
        <taxon>Eukaryota</taxon>
        <taxon>Metazoa</taxon>
        <taxon>Echinodermata</taxon>
        <taxon>Eleutherozoa</taxon>
        <taxon>Echinozoa</taxon>
        <taxon>Holothuroidea</taxon>
        <taxon>Aspidochirotacea</taxon>
        <taxon>Aspidochirotida</taxon>
        <taxon>Stichopodidae</taxon>
        <taxon>Apostichopus</taxon>
    </lineage>
</organism>
<evidence type="ECO:0000313" key="4">
    <source>
        <dbReference type="EMBL" id="PIK55767.1"/>
    </source>
</evidence>
<dbReference type="PANTHER" id="PTHR24141:SF1">
    <property type="entry name" value="2-5A-DEPENDENT RIBONUCLEASE"/>
    <property type="match status" value="1"/>
</dbReference>
<feature type="compositionally biased region" description="Low complexity" evidence="3">
    <location>
        <begin position="330"/>
        <end position="341"/>
    </location>
</feature>
<feature type="compositionally biased region" description="Basic and acidic residues" evidence="3">
    <location>
        <begin position="226"/>
        <end position="235"/>
    </location>
</feature>
<feature type="region of interest" description="Disordered" evidence="3">
    <location>
        <begin position="173"/>
        <end position="668"/>
    </location>
</feature>
<feature type="compositionally biased region" description="Low complexity" evidence="3">
    <location>
        <begin position="484"/>
        <end position="497"/>
    </location>
</feature>
<dbReference type="SMART" id="SM00248">
    <property type="entry name" value="ANK"/>
    <property type="match status" value="3"/>
</dbReference>
<dbReference type="STRING" id="307972.A0A2G8L674"/>
<feature type="compositionally biased region" description="Basic and acidic residues" evidence="3">
    <location>
        <begin position="342"/>
        <end position="373"/>
    </location>
</feature>
<dbReference type="GO" id="GO:0004540">
    <property type="term" value="F:RNA nuclease activity"/>
    <property type="evidence" value="ECO:0007669"/>
    <property type="project" value="TreeGrafter"/>
</dbReference>
<keyword evidence="2" id="KW-0040">ANK repeat</keyword>
<dbReference type="GO" id="GO:0003723">
    <property type="term" value="F:RNA binding"/>
    <property type="evidence" value="ECO:0007669"/>
    <property type="project" value="TreeGrafter"/>
</dbReference>
<dbReference type="AlphaFoldDB" id="A0A2G8L674"/>
<evidence type="ECO:0000313" key="5">
    <source>
        <dbReference type="Proteomes" id="UP000230750"/>
    </source>
</evidence>
<proteinExistence type="predicted"/>
<dbReference type="EMBL" id="MRZV01000201">
    <property type="protein sequence ID" value="PIK55767.1"/>
    <property type="molecule type" value="Genomic_DNA"/>
</dbReference>
<evidence type="ECO:0000256" key="2">
    <source>
        <dbReference type="ARBA" id="ARBA00023043"/>
    </source>
</evidence>
<feature type="compositionally biased region" description="Basic and acidic residues" evidence="3">
    <location>
        <begin position="418"/>
        <end position="444"/>
    </location>
</feature>
<dbReference type="InterPro" id="IPR036770">
    <property type="entry name" value="Ankyrin_rpt-contain_sf"/>
</dbReference>
<keyword evidence="1" id="KW-0677">Repeat</keyword>
<feature type="compositionally biased region" description="Basic and acidic residues" evidence="3">
    <location>
        <begin position="457"/>
        <end position="474"/>
    </location>
</feature>
<feature type="compositionally biased region" description="Polar residues" evidence="3">
    <location>
        <begin position="314"/>
        <end position="324"/>
    </location>
</feature>
<dbReference type="Gene3D" id="1.25.40.20">
    <property type="entry name" value="Ankyrin repeat-containing domain"/>
    <property type="match status" value="1"/>
</dbReference>
<name>A0A2G8L674_STIJA</name>
<comment type="caution">
    <text evidence="4">The sequence shown here is derived from an EMBL/GenBank/DDBJ whole genome shotgun (WGS) entry which is preliminary data.</text>
</comment>
<dbReference type="InterPro" id="IPR002110">
    <property type="entry name" value="Ankyrin_rpt"/>
</dbReference>
<gene>
    <name evidence="4" type="ORF">BSL78_07327</name>
</gene>
<feature type="compositionally biased region" description="Low complexity" evidence="3">
    <location>
        <begin position="654"/>
        <end position="668"/>
    </location>
</feature>
<dbReference type="PANTHER" id="PTHR24141">
    <property type="entry name" value="2-5A-DEPENDENT RIBONUCLEASE"/>
    <property type="match status" value="1"/>
</dbReference>
<feature type="compositionally biased region" description="Basic and acidic residues" evidence="3">
    <location>
        <begin position="254"/>
        <end position="311"/>
    </location>
</feature>
<keyword evidence="5" id="KW-1185">Reference proteome</keyword>
<dbReference type="Proteomes" id="UP000230750">
    <property type="component" value="Unassembled WGS sequence"/>
</dbReference>
<feature type="compositionally biased region" description="Polar residues" evidence="3">
    <location>
        <begin position="208"/>
        <end position="225"/>
    </location>
</feature>
<feature type="compositionally biased region" description="Polar residues" evidence="3">
    <location>
        <begin position="533"/>
        <end position="549"/>
    </location>
</feature>
<evidence type="ECO:0000256" key="1">
    <source>
        <dbReference type="ARBA" id="ARBA00022737"/>
    </source>
</evidence>
<feature type="compositionally biased region" description="Basic and acidic residues" evidence="3">
    <location>
        <begin position="182"/>
        <end position="205"/>
    </location>
</feature>
<dbReference type="Pfam" id="PF12796">
    <property type="entry name" value="Ank_2"/>
    <property type="match status" value="1"/>
</dbReference>
<sequence length="668" mass="74716">MQYSLHHLHDEHLATPMNAIPQDQLPMNKMFPNINLRILSPHERSLLDEVSNEDLAKVKTLVLEENVNINIRDSLERSPLMRVSFVDDRTARDGMTELFIQNGADVNMVDLHGCSALMLACREEGKEDMVKLLMECSRTDPNLQDEDGNTALVQAIEIENVPVVRTLLTVSVPPSPQIPVEAGKEQEETGKEQVKSDIVDKKDAEGVLTQSNGDKATQNVNSETLNDVKAEDRGPNGDTGAKSVAANKAPATPESEKPEEGHDIDNKSNDKIETRRGSTDKNEGRESISEEKNIKKEGKDSRSQEVGDQVKQEAVNTNPISDGETQGEKSSNTTISESNESVPRKNEEEQGYDKAQEKVKEAEYKKENEKELTVNDGETGGDNQVLAKEMISTTNSKEDAKSRRNSKDSKSIRRHSKDKVSEESSEHLSTDESKRDDEKRPDRRERKRSTPSKTPPPKKEEELEEREFRKERSSPSKYSDTEAVSVSTVTKKTTSSKSTKESDAVEENETTPQKGREKETGDGSGVATDKRPSSNSAASFISEPPQSVERSPAKPRGWTAPTAVPQSVNKWKKRTMDGRGSKSRRKRPLRVEDQTPYVTKSGRVIHPNSVHDTKYDDIQETRAISRMSRMDMTSQILRNGDERRRSQSQSTQPNNSRRLSRSSKNTVI</sequence>
<feature type="compositionally biased region" description="Basic and acidic residues" evidence="3">
    <location>
        <begin position="609"/>
        <end position="620"/>
    </location>
</feature>
<feature type="compositionally biased region" description="Basic and acidic residues" evidence="3">
    <location>
        <begin position="396"/>
        <end position="411"/>
    </location>
</feature>
<dbReference type="OrthoDB" id="5406014at2759"/>
<evidence type="ECO:0000256" key="3">
    <source>
        <dbReference type="SAM" id="MobiDB-lite"/>
    </source>
</evidence>
<reference evidence="4 5" key="1">
    <citation type="journal article" date="2017" name="PLoS Biol.">
        <title>The sea cucumber genome provides insights into morphological evolution and visceral regeneration.</title>
        <authorList>
            <person name="Zhang X."/>
            <person name="Sun L."/>
            <person name="Yuan J."/>
            <person name="Sun Y."/>
            <person name="Gao Y."/>
            <person name="Zhang L."/>
            <person name="Li S."/>
            <person name="Dai H."/>
            <person name="Hamel J.F."/>
            <person name="Liu C."/>
            <person name="Yu Y."/>
            <person name="Liu S."/>
            <person name="Lin W."/>
            <person name="Guo K."/>
            <person name="Jin S."/>
            <person name="Xu P."/>
            <person name="Storey K.B."/>
            <person name="Huan P."/>
            <person name="Zhang T."/>
            <person name="Zhou Y."/>
            <person name="Zhang J."/>
            <person name="Lin C."/>
            <person name="Li X."/>
            <person name="Xing L."/>
            <person name="Huo D."/>
            <person name="Sun M."/>
            <person name="Wang L."/>
            <person name="Mercier A."/>
            <person name="Li F."/>
            <person name="Yang H."/>
            <person name="Xiang J."/>
        </authorList>
    </citation>
    <scope>NUCLEOTIDE SEQUENCE [LARGE SCALE GENOMIC DNA]</scope>
    <source>
        <strain evidence="4">Shaxun</strain>
        <tissue evidence="4">Muscle</tissue>
    </source>
</reference>
<accession>A0A2G8L674</accession>